<evidence type="ECO:0000313" key="1">
    <source>
        <dbReference type="EMBL" id="OQB40818.1"/>
    </source>
</evidence>
<dbReference type="Proteomes" id="UP000485621">
    <property type="component" value="Unassembled WGS sequence"/>
</dbReference>
<protein>
    <submittedName>
        <fullName evidence="1">Uncharacterized protein</fullName>
    </submittedName>
</protein>
<proteinExistence type="predicted"/>
<dbReference type="AlphaFoldDB" id="A0A1V5ZL74"/>
<dbReference type="EMBL" id="MWDB01000031">
    <property type="protein sequence ID" value="OQB40818.1"/>
    <property type="molecule type" value="Genomic_DNA"/>
</dbReference>
<sequence>MISKILSENKIKVLDLTSLSIDVNNILEYDERDELNDNLQNIIGHIFIKKLYDIVAPDNELLNLFILTFGEFEKIKNKKTSFKSIKINIKDFLEKYPNLLDEIKISNQEVFDGLKRNRYNVNERNSF</sequence>
<gene>
    <name evidence="1" type="ORF">BWY04_01189</name>
</gene>
<organism evidence="1">
    <name type="scientific">candidate division CPR1 bacterium ADurb.Bin160</name>
    <dbReference type="NCBI Taxonomy" id="1852826"/>
    <lineage>
        <taxon>Bacteria</taxon>
        <taxon>candidate division CPR1</taxon>
    </lineage>
</organism>
<accession>A0A1V5ZL74</accession>
<name>A0A1V5ZL74_9BACT</name>
<reference evidence="1" key="1">
    <citation type="submission" date="2017-02" db="EMBL/GenBank/DDBJ databases">
        <title>Delving into the versatile metabolic prowess of the omnipresent phylum Bacteroidetes.</title>
        <authorList>
            <person name="Nobu M.K."/>
            <person name="Mei R."/>
            <person name="Narihiro T."/>
            <person name="Kuroda K."/>
            <person name="Liu W.-T."/>
        </authorList>
    </citation>
    <scope>NUCLEOTIDE SEQUENCE</scope>
    <source>
        <strain evidence="1">ADurb.Bin160</strain>
    </source>
</reference>
<comment type="caution">
    <text evidence="1">The sequence shown here is derived from an EMBL/GenBank/DDBJ whole genome shotgun (WGS) entry which is preliminary data.</text>
</comment>